<organism evidence="1 2">
    <name type="scientific">Glaesserella parasuis</name>
    <name type="common">Haemophilus parasuis</name>
    <dbReference type="NCBI Taxonomy" id="738"/>
    <lineage>
        <taxon>Bacteria</taxon>
        <taxon>Pseudomonadati</taxon>
        <taxon>Pseudomonadota</taxon>
        <taxon>Gammaproteobacteria</taxon>
        <taxon>Pasteurellales</taxon>
        <taxon>Pasteurellaceae</taxon>
        <taxon>Glaesserella</taxon>
    </lineage>
</organism>
<name>A0AAJ6D9R3_GLAPU</name>
<reference evidence="1" key="1">
    <citation type="submission" date="2023-04" db="EMBL/GenBank/DDBJ databases">
        <title>Molecular characterization of the Integrative and Conjugative elements harboring multidrug-resistance gene from Glaesserella (Haemophilus) parasuis.</title>
        <authorList>
            <person name="Che Y."/>
            <person name="Zhou L."/>
        </authorList>
    </citation>
    <scope>NUCLEOTIDE SEQUENCE</scope>
    <source>
        <strain evidence="1">Z44</strain>
    </source>
</reference>
<evidence type="ECO:0000313" key="2">
    <source>
        <dbReference type="Proteomes" id="UP001222296"/>
    </source>
</evidence>
<dbReference type="RefSeq" id="WP_261490922.1">
    <property type="nucleotide sequence ID" value="NZ_CP121769.1"/>
</dbReference>
<dbReference type="EMBL" id="CP121769">
    <property type="protein sequence ID" value="WGE09792.1"/>
    <property type="molecule type" value="Genomic_DNA"/>
</dbReference>
<accession>A0AAJ6D9R3</accession>
<dbReference type="Proteomes" id="UP001222296">
    <property type="component" value="Chromosome"/>
</dbReference>
<evidence type="ECO:0000313" key="1">
    <source>
        <dbReference type="EMBL" id="WGE09792.1"/>
    </source>
</evidence>
<proteinExistence type="predicted"/>
<dbReference type="AlphaFoldDB" id="A0AAJ6D9R3"/>
<protein>
    <submittedName>
        <fullName evidence="1">Uncharacterized protein</fullName>
    </submittedName>
</protein>
<sequence length="160" mass="18237">MSKFDTITRINRLINAGANRDYVAAVSAIWFLQASNDPNTPESQKIVPAILGTLENFFVDEAKAVDEDVYLFFVETIKRSEYRALFDEGQTIFDVGRKEIEKNFSFGNVGVMEIYAHYANVMLKETKQQDKQRLLQILKLLAKKVDMICALANQAESDLF</sequence>
<gene>
    <name evidence="1" type="ORF">QBL01_11340</name>
</gene>